<gene>
    <name evidence="2" type="ORF">DW921_06480</name>
</gene>
<organism evidence="2 3">
    <name type="scientific">Phocaeicola coprophilus</name>
    <dbReference type="NCBI Taxonomy" id="387090"/>
    <lineage>
        <taxon>Bacteria</taxon>
        <taxon>Pseudomonadati</taxon>
        <taxon>Bacteroidota</taxon>
        <taxon>Bacteroidia</taxon>
        <taxon>Bacteroidales</taxon>
        <taxon>Bacteroidaceae</taxon>
        <taxon>Phocaeicola</taxon>
    </lineage>
</organism>
<keyword evidence="2" id="KW-0808">Transferase</keyword>
<comment type="caution">
    <text evidence="2">The sequence shown here is derived from an EMBL/GenBank/DDBJ whole genome shotgun (WGS) entry which is preliminary data.</text>
</comment>
<dbReference type="AlphaFoldDB" id="A0A413T168"/>
<evidence type="ECO:0000313" key="2">
    <source>
        <dbReference type="EMBL" id="RHA76500.1"/>
    </source>
</evidence>
<name>A0A413T168_9BACT</name>
<dbReference type="SUPFAM" id="SSF53756">
    <property type="entry name" value="UDP-Glycosyltransferase/glycogen phosphorylase"/>
    <property type="match status" value="1"/>
</dbReference>
<dbReference type="PANTHER" id="PTHR12526">
    <property type="entry name" value="GLYCOSYLTRANSFERASE"/>
    <property type="match status" value="1"/>
</dbReference>
<reference evidence="2 3" key="1">
    <citation type="submission" date="2018-08" db="EMBL/GenBank/DDBJ databases">
        <title>A genome reference for cultivated species of the human gut microbiota.</title>
        <authorList>
            <person name="Zou Y."/>
            <person name="Xue W."/>
            <person name="Luo G."/>
        </authorList>
    </citation>
    <scope>NUCLEOTIDE SEQUENCE [LARGE SCALE GENOMIC DNA]</scope>
    <source>
        <strain evidence="2 3">AM42-38</strain>
    </source>
</reference>
<proteinExistence type="predicted"/>
<dbReference type="RefSeq" id="WP_118400262.1">
    <property type="nucleotide sequence ID" value="NZ_CABJGD010000010.1"/>
</dbReference>
<dbReference type="Gene3D" id="3.40.50.2000">
    <property type="entry name" value="Glycogen Phosphorylase B"/>
    <property type="match status" value="2"/>
</dbReference>
<accession>A0A413T168</accession>
<dbReference type="GO" id="GO:0016757">
    <property type="term" value="F:glycosyltransferase activity"/>
    <property type="evidence" value="ECO:0007669"/>
    <property type="project" value="InterPro"/>
</dbReference>
<dbReference type="Pfam" id="PF00534">
    <property type="entry name" value="Glycos_transf_1"/>
    <property type="match status" value="1"/>
</dbReference>
<evidence type="ECO:0000313" key="3">
    <source>
        <dbReference type="Proteomes" id="UP000283855"/>
    </source>
</evidence>
<protein>
    <submittedName>
        <fullName evidence="2">Glycosyltransferase family 1 protein</fullName>
    </submittedName>
</protein>
<dbReference type="InterPro" id="IPR001296">
    <property type="entry name" value="Glyco_trans_1"/>
</dbReference>
<evidence type="ECO:0000259" key="1">
    <source>
        <dbReference type="Pfam" id="PF00534"/>
    </source>
</evidence>
<dbReference type="Proteomes" id="UP000283855">
    <property type="component" value="Unassembled WGS sequence"/>
</dbReference>
<dbReference type="EMBL" id="QSFT01000010">
    <property type="protein sequence ID" value="RHA76500.1"/>
    <property type="molecule type" value="Genomic_DNA"/>
</dbReference>
<dbReference type="CDD" id="cd03801">
    <property type="entry name" value="GT4_PimA-like"/>
    <property type="match status" value="1"/>
</dbReference>
<sequence>MKYKVLFIMHMPPPVHGAAMMGKYIHDSKLINETFECRYINPSASSNIKEVGKLNIGKFFFLFKNSFKIIRTVIKEKPDLCYYTPTSTGWGIYRDMVVITLLKMFGKNVVLHFHNKGVKDYSHRHPLSTIAYKLMFSNVKVIQLSELLYQDIQQFISKDKVFFCANGIPESFGSELSLFRNNSIPKLLFLSNLLVEKGVLVLLDACEILRKKGYQFFCDFVGGETVDINNEYFQKECIQRNIKECIFYHGKKCGSEKYLFFQQTDIFILPTFNECFPLVILEAMEYKLPVISTNEGGIPDVIKDGENGLISIKKDPQSLADCIEKLLINKDLRYRMGEAGYQKFKKYYTLPVFEKKFTSILMQCINN</sequence>
<feature type="domain" description="Glycosyl transferase family 1" evidence="1">
    <location>
        <begin position="185"/>
        <end position="342"/>
    </location>
</feature>